<feature type="compositionally biased region" description="Low complexity" evidence="1">
    <location>
        <begin position="7"/>
        <end position="17"/>
    </location>
</feature>
<gene>
    <name evidence="2" type="ORF">CPELLU_LOCUS20735</name>
</gene>
<feature type="non-terminal residue" evidence="2">
    <location>
        <position position="1"/>
    </location>
</feature>
<organism evidence="2 3">
    <name type="scientific">Cetraspora pellucida</name>
    <dbReference type="NCBI Taxonomy" id="1433469"/>
    <lineage>
        <taxon>Eukaryota</taxon>
        <taxon>Fungi</taxon>
        <taxon>Fungi incertae sedis</taxon>
        <taxon>Mucoromycota</taxon>
        <taxon>Glomeromycotina</taxon>
        <taxon>Glomeromycetes</taxon>
        <taxon>Diversisporales</taxon>
        <taxon>Gigasporaceae</taxon>
        <taxon>Cetraspora</taxon>
    </lineage>
</organism>
<comment type="caution">
    <text evidence="2">The sequence shown here is derived from an EMBL/GenBank/DDBJ whole genome shotgun (WGS) entry which is preliminary data.</text>
</comment>
<name>A0A9N9KKB9_9GLOM</name>
<dbReference type="EMBL" id="CAJVQA010066053">
    <property type="protein sequence ID" value="CAG8831386.1"/>
    <property type="molecule type" value="Genomic_DNA"/>
</dbReference>
<keyword evidence="3" id="KW-1185">Reference proteome</keyword>
<dbReference type="AlphaFoldDB" id="A0A9N9KKB9"/>
<accession>A0A9N9KKB9</accession>
<dbReference type="Proteomes" id="UP000789759">
    <property type="component" value="Unassembled WGS sequence"/>
</dbReference>
<feature type="region of interest" description="Disordered" evidence="1">
    <location>
        <begin position="1"/>
        <end position="20"/>
    </location>
</feature>
<protein>
    <submittedName>
        <fullName evidence="2">3216_t:CDS:1</fullName>
    </submittedName>
</protein>
<reference evidence="2" key="1">
    <citation type="submission" date="2021-06" db="EMBL/GenBank/DDBJ databases">
        <authorList>
            <person name="Kallberg Y."/>
            <person name="Tangrot J."/>
            <person name="Rosling A."/>
        </authorList>
    </citation>
    <scope>NUCLEOTIDE SEQUENCE</scope>
    <source>
        <strain evidence="2">FL966</strain>
    </source>
</reference>
<proteinExistence type="predicted"/>
<evidence type="ECO:0000313" key="3">
    <source>
        <dbReference type="Proteomes" id="UP000789759"/>
    </source>
</evidence>
<evidence type="ECO:0000256" key="1">
    <source>
        <dbReference type="SAM" id="MobiDB-lite"/>
    </source>
</evidence>
<sequence length="68" mass="7368">KVPPSPSTTSQSSTSPTLDHLSWNYGINSLKKNHADDDVTSLPPLHVLSVPSTDNYDKKMCRSFGGPL</sequence>
<evidence type="ECO:0000313" key="2">
    <source>
        <dbReference type="EMBL" id="CAG8831386.1"/>
    </source>
</evidence>